<dbReference type="Pfam" id="PF00078">
    <property type="entry name" value="RVT_1"/>
    <property type="match status" value="2"/>
</dbReference>
<dbReference type="EMBL" id="JBHUOR010000142">
    <property type="protein sequence ID" value="MFD2870663.1"/>
    <property type="molecule type" value="Genomic_DNA"/>
</dbReference>
<dbReference type="PANTHER" id="PTHR34047:SF8">
    <property type="entry name" value="PROTEIN YKFC"/>
    <property type="match status" value="1"/>
</dbReference>
<keyword evidence="2" id="KW-0695">RNA-directed DNA polymerase</keyword>
<dbReference type="InterPro" id="IPR000477">
    <property type="entry name" value="RT_dom"/>
</dbReference>
<dbReference type="InterPro" id="IPR051083">
    <property type="entry name" value="GrpII_Intron_Splice-Mob/Def"/>
</dbReference>
<dbReference type="GO" id="GO:0003964">
    <property type="term" value="F:RNA-directed DNA polymerase activity"/>
    <property type="evidence" value="ECO:0007669"/>
    <property type="project" value="UniProtKB-KW"/>
</dbReference>
<protein>
    <submittedName>
        <fullName evidence="2">Reverse transcriptase domain-containing protein</fullName>
    </submittedName>
</protein>
<dbReference type="Proteomes" id="UP001597568">
    <property type="component" value="Unassembled WGS sequence"/>
</dbReference>
<dbReference type="SUPFAM" id="SSF56672">
    <property type="entry name" value="DNA/RNA polymerases"/>
    <property type="match status" value="1"/>
</dbReference>
<feature type="domain" description="Reverse transcriptase" evidence="1">
    <location>
        <begin position="69"/>
        <end position="364"/>
    </location>
</feature>
<dbReference type="InterPro" id="IPR043502">
    <property type="entry name" value="DNA/RNA_pol_sf"/>
</dbReference>
<sequence>MRNPLVVLANLAKHSSEENYKYTKLYRNLYNAEFYYMAYQKIYAKPGNMTEGTDGKTIDGMSLEKIENLIEKLKNQTYQPNPVRRVNIPKKNGKTRPLGIPSFEDKLVQEVIRMILENMYEGLFEDTSHGFRPNKSCHTAIMQIQKRQSGVRWFIEGDIEGFFDNIEHHALIKLLRKRIEDEKFINLIWKFLKAGYVEDWKWHKSYSGTPQGGIISPILSNIYLHELDKYMKAYKERFEIGTKRKHSKEYMNVATLIRHYKKRVNQVGMTTEKGQMYLEKVKELERKLKSIPSKDEMDENFKRLHYTRYADDFLIGVIGSKEEAQEIKINLTKFLKEELNLNLSQEKTLITNTTKKARFLGYDITTERSKDYTVTRSNGIKARQNMHIKLYVPKEKWEGKMKELGALEITKEGQWKGKARPQLQHNDDIEILMQYNAEISGLYNYYRLANNASVIHKFCYIMEQSMLKTFASKYRTRVSKIWSRFSQDGRFRIKYETKNGFKYGYFIDKVFVKNQMIKKKDINIDKLPTTEKFTTRTSLVDRLKAEKCEWCGSNEKLEMHHVRKLKDLKGKALWEKHMIERQRKTIALCASCHVKLHNGKLD</sequence>
<keyword evidence="2" id="KW-0548">Nucleotidyltransferase</keyword>
<dbReference type="Pfam" id="PF21368">
    <property type="entry name" value="AI2M-like_HNH"/>
    <property type="match status" value="1"/>
</dbReference>
<dbReference type="PROSITE" id="PS50878">
    <property type="entry name" value="RT_POL"/>
    <property type="match status" value="1"/>
</dbReference>
<comment type="caution">
    <text evidence="2">The sequence shown here is derived from an EMBL/GenBank/DDBJ whole genome shotgun (WGS) entry which is preliminary data.</text>
</comment>
<dbReference type="PANTHER" id="PTHR34047">
    <property type="entry name" value="NUCLEAR INTRON MATURASE 1, MITOCHONDRIAL-RELATED"/>
    <property type="match status" value="1"/>
</dbReference>
<gene>
    <name evidence="2" type="ORF">ACFSY7_19375</name>
</gene>
<proteinExistence type="predicted"/>
<dbReference type="RefSeq" id="WP_380149296.1">
    <property type="nucleotide sequence ID" value="NZ_JBHUOR010000142.1"/>
</dbReference>
<dbReference type="InterPro" id="IPR024937">
    <property type="entry name" value="Domain_X"/>
</dbReference>
<dbReference type="CDD" id="cd01651">
    <property type="entry name" value="RT_G2_intron"/>
    <property type="match status" value="1"/>
</dbReference>
<dbReference type="Pfam" id="PF01348">
    <property type="entry name" value="Intron_maturas2"/>
    <property type="match status" value="1"/>
</dbReference>
<keyword evidence="3" id="KW-1185">Reference proteome</keyword>
<organism evidence="2 3">
    <name type="scientific">Kurthia populi</name>
    <dbReference type="NCBI Taxonomy" id="1562132"/>
    <lineage>
        <taxon>Bacteria</taxon>
        <taxon>Bacillati</taxon>
        <taxon>Bacillota</taxon>
        <taxon>Bacilli</taxon>
        <taxon>Bacillales</taxon>
        <taxon>Caryophanaceae</taxon>
        <taxon>Kurthia</taxon>
    </lineage>
</organism>
<evidence type="ECO:0000313" key="3">
    <source>
        <dbReference type="Proteomes" id="UP001597568"/>
    </source>
</evidence>
<evidence type="ECO:0000259" key="1">
    <source>
        <dbReference type="PROSITE" id="PS50878"/>
    </source>
</evidence>
<keyword evidence="2" id="KW-0808">Transferase</keyword>
<accession>A0ABW5Y627</accession>
<dbReference type="CDD" id="cd00085">
    <property type="entry name" value="HNHc"/>
    <property type="match status" value="1"/>
</dbReference>
<evidence type="ECO:0000313" key="2">
    <source>
        <dbReference type="EMBL" id="MFD2870663.1"/>
    </source>
</evidence>
<reference evidence="3" key="1">
    <citation type="journal article" date="2019" name="Int. J. Syst. Evol. Microbiol.">
        <title>The Global Catalogue of Microorganisms (GCM) 10K type strain sequencing project: providing services to taxonomists for standard genome sequencing and annotation.</title>
        <authorList>
            <consortium name="The Broad Institute Genomics Platform"/>
            <consortium name="The Broad Institute Genome Sequencing Center for Infectious Disease"/>
            <person name="Wu L."/>
            <person name="Ma J."/>
        </authorList>
    </citation>
    <scope>NUCLEOTIDE SEQUENCE [LARGE SCALE GENOMIC DNA]</scope>
    <source>
        <strain evidence="3">KCTC 33522</strain>
    </source>
</reference>
<dbReference type="SMART" id="SM00507">
    <property type="entry name" value="HNHc"/>
    <property type="match status" value="1"/>
</dbReference>
<dbReference type="InterPro" id="IPR003615">
    <property type="entry name" value="HNH_nuc"/>
</dbReference>
<name>A0ABW5Y627_9BACL</name>
<dbReference type="InterPro" id="IPR049030">
    <property type="entry name" value="AI2M-like_HNH"/>
</dbReference>